<keyword evidence="3" id="KW-1185">Reference proteome</keyword>
<gene>
    <name evidence="2" type="ORF">SV7mr_43610</name>
</gene>
<sequence>MTKTNQPASNKGPQTSMPNKAAAVVGSAMRRRSLLRGSGVAMALPWLSAMQPAGQANADQVAEKQANPRRFVAMTLGLGLLSGNLNPEQEGRGYESSRYLKSLEDIRDDYTIISGSSHPEVTNGHRAEASILTATPIGNSGSAKNTVSLDQLLAKQLGRETRFPALVLSLSGSQSPSYTDTGSMISAESSPAKLFTSLFVDQSPTEQAQQARRISEGRSIMDVVGQDAKRLQQQLGAGDRNRLDEFFTSVRELERFMASNQQWAKLPKPKVDMKMPVQPGGNDLIGRQAMMMQVMKLALQTDSTRFITLHVPGGNPRVPIEGVQEGYHTLSHHGRNEDKMEQLSLIEEQIVGTYGDFLRDLGGVDEPNGSLLDHTSVLLTSNLGNASSHDNRNMPVLIGGGGFRHGQHLAFSKTKNYPLANLYVSILQQTGLSLDRFSSGTTTMNGLEPTTA</sequence>
<feature type="compositionally biased region" description="Polar residues" evidence="1">
    <location>
        <begin position="1"/>
        <end position="18"/>
    </location>
</feature>
<feature type="region of interest" description="Disordered" evidence="1">
    <location>
        <begin position="1"/>
        <end position="20"/>
    </location>
</feature>
<organism evidence="2 3">
    <name type="scientific">Stieleria bergensis</name>
    <dbReference type="NCBI Taxonomy" id="2528025"/>
    <lineage>
        <taxon>Bacteria</taxon>
        <taxon>Pseudomonadati</taxon>
        <taxon>Planctomycetota</taxon>
        <taxon>Planctomycetia</taxon>
        <taxon>Pirellulales</taxon>
        <taxon>Pirellulaceae</taxon>
        <taxon>Stieleria</taxon>
    </lineage>
</organism>
<protein>
    <recommendedName>
        <fullName evidence="4">Secreted protein containing DUF1552</fullName>
    </recommendedName>
</protein>
<dbReference type="Proteomes" id="UP000315003">
    <property type="component" value="Chromosome"/>
</dbReference>
<name>A0A517T095_9BACT</name>
<dbReference type="PROSITE" id="PS51318">
    <property type="entry name" value="TAT"/>
    <property type="match status" value="1"/>
</dbReference>
<evidence type="ECO:0000313" key="3">
    <source>
        <dbReference type="Proteomes" id="UP000315003"/>
    </source>
</evidence>
<dbReference type="EMBL" id="CP036272">
    <property type="protein sequence ID" value="QDT61820.1"/>
    <property type="molecule type" value="Genomic_DNA"/>
</dbReference>
<reference evidence="2 3" key="1">
    <citation type="submission" date="2019-02" db="EMBL/GenBank/DDBJ databases">
        <title>Deep-cultivation of Planctomycetes and their phenomic and genomic characterization uncovers novel biology.</title>
        <authorList>
            <person name="Wiegand S."/>
            <person name="Jogler M."/>
            <person name="Boedeker C."/>
            <person name="Pinto D."/>
            <person name="Vollmers J."/>
            <person name="Rivas-Marin E."/>
            <person name="Kohn T."/>
            <person name="Peeters S.H."/>
            <person name="Heuer A."/>
            <person name="Rast P."/>
            <person name="Oberbeckmann S."/>
            <person name="Bunk B."/>
            <person name="Jeske O."/>
            <person name="Meyerdierks A."/>
            <person name="Storesund J.E."/>
            <person name="Kallscheuer N."/>
            <person name="Luecker S."/>
            <person name="Lage O.M."/>
            <person name="Pohl T."/>
            <person name="Merkel B.J."/>
            <person name="Hornburger P."/>
            <person name="Mueller R.-W."/>
            <person name="Bruemmer F."/>
            <person name="Labrenz M."/>
            <person name="Spormann A.M."/>
            <person name="Op den Camp H."/>
            <person name="Overmann J."/>
            <person name="Amann R."/>
            <person name="Jetten M.S.M."/>
            <person name="Mascher T."/>
            <person name="Medema M.H."/>
            <person name="Devos D.P."/>
            <person name="Kaster A.-K."/>
            <person name="Ovreas L."/>
            <person name="Rohde M."/>
            <person name="Galperin M.Y."/>
            <person name="Jogler C."/>
        </authorList>
    </citation>
    <scope>NUCLEOTIDE SEQUENCE [LARGE SCALE GENOMIC DNA]</scope>
    <source>
        <strain evidence="2 3">SV_7m_r</strain>
    </source>
</reference>
<accession>A0A517T095</accession>
<evidence type="ECO:0008006" key="4">
    <source>
        <dbReference type="Google" id="ProtNLM"/>
    </source>
</evidence>
<dbReference type="InterPro" id="IPR011447">
    <property type="entry name" value="DUF1552"/>
</dbReference>
<evidence type="ECO:0000256" key="1">
    <source>
        <dbReference type="SAM" id="MobiDB-lite"/>
    </source>
</evidence>
<evidence type="ECO:0000313" key="2">
    <source>
        <dbReference type="EMBL" id="QDT61820.1"/>
    </source>
</evidence>
<dbReference type="InterPro" id="IPR006311">
    <property type="entry name" value="TAT_signal"/>
</dbReference>
<proteinExistence type="predicted"/>
<dbReference type="AlphaFoldDB" id="A0A517T095"/>
<dbReference type="Pfam" id="PF07586">
    <property type="entry name" value="HXXSHH"/>
    <property type="match status" value="1"/>
</dbReference>